<proteinExistence type="predicted"/>
<protein>
    <submittedName>
        <fullName evidence="1">Uncharacterized protein</fullName>
    </submittedName>
</protein>
<accession>A0A645FPR7</accession>
<sequence length="168" mass="18959">MSNSIRTDLTTKIVRQCGDNLWGSCAQFPVSDWKDEVEAGDTVLGYWEWVISQAEANGTDLEHLYGIDNKREALERFATMFGWTDEEARHARENIDNTYGNECIVPLVNGRELCTPDFPEIAGYVRVVHHGFELAYWTSEEWRDDPEGVIGAFIGAAKGVAYPIAERP</sequence>
<evidence type="ECO:0000313" key="1">
    <source>
        <dbReference type="EMBL" id="MPN15582.1"/>
    </source>
</evidence>
<name>A0A645FPR7_9ZZZZ</name>
<organism evidence="1">
    <name type="scientific">bioreactor metagenome</name>
    <dbReference type="NCBI Taxonomy" id="1076179"/>
    <lineage>
        <taxon>unclassified sequences</taxon>
        <taxon>metagenomes</taxon>
        <taxon>ecological metagenomes</taxon>
    </lineage>
</organism>
<comment type="caution">
    <text evidence="1">The sequence shown here is derived from an EMBL/GenBank/DDBJ whole genome shotgun (WGS) entry which is preliminary data.</text>
</comment>
<dbReference type="AlphaFoldDB" id="A0A645FPR7"/>
<reference evidence="1" key="1">
    <citation type="submission" date="2019-08" db="EMBL/GenBank/DDBJ databases">
        <authorList>
            <person name="Kucharzyk K."/>
            <person name="Murdoch R.W."/>
            <person name="Higgins S."/>
            <person name="Loffler F."/>
        </authorList>
    </citation>
    <scope>NUCLEOTIDE SEQUENCE</scope>
</reference>
<dbReference type="EMBL" id="VSSQ01062399">
    <property type="protein sequence ID" value="MPN15582.1"/>
    <property type="molecule type" value="Genomic_DNA"/>
</dbReference>
<gene>
    <name evidence="1" type="ORF">SDC9_162916</name>
</gene>